<name>L7EWJ8_STRT8</name>
<feature type="non-terminal residue" evidence="1">
    <location>
        <position position="22"/>
    </location>
</feature>
<dbReference type="AlphaFoldDB" id="L7EWJ8"/>
<proteinExistence type="predicted"/>
<dbReference type="EMBL" id="AEJB01000548">
    <property type="protein sequence ID" value="ELP63066.1"/>
    <property type="molecule type" value="Genomic_DNA"/>
</dbReference>
<reference evidence="1 2" key="1">
    <citation type="journal article" date="2011" name="Plasmid">
        <title>Streptomyces turgidiscabies Car8 contains a modular pathogenicity island that shares virulence genes with other actinobacterial plant pathogens.</title>
        <authorList>
            <person name="Huguet-Tapia J.C."/>
            <person name="Badger J.H."/>
            <person name="Loria R."/>
            <person name="Pettis G.S."/>
        </authorList>
    </citation>
    <scope>NUCLEOTIDE SEQUENCE [LARGE SCALE GENOMIC DNA]</scope>
    <source>
        <strain evidence="1 2">Car8</strain>
    </source>
</reference>
<protein>
    <submittedName>
        <fullName evidence="1">Uncharacterized protein</fullName>
    </submittedName>
</protein>
<organism evidence="1 2">
    <name type="scientific">Streptomyces turgidiscabies (strain Car8)</name>
    <dbReference type="NCBI Taxonomy" id="698760"/>
    <lineage>
        <taxon>Bacteria</taxon>
        <taxon>Bacillati</taxon>
        <taxon>Actinomycetota</taxon>
        <taxon>Actinomycetes</taxon>
        <taxon>Kitasatosporales</taxon>
        <taxon>Streptomycetaceae</taxon>
        <taxon>Streptomyces</taxon>
    </lineage>
</organism>
<sequence>MVALVFGAVEGEGEGGVSVDSA</sequence>
<comment type="caution">
    <text evidence="1">The sequence shown here is derived from an EMBL/GenBank/DDBJ whole genome shotgun (WGS) entry which is preliminary data.</text>
</comment>
<accession>L7EWJ8</accession>
<evidence type="ECO:0000313" key="2">
    <source>
        <dbReference type="Proteomes" id="UP000010931"/>
    </source>
</evidence>
<gene>
    <name evidence="1" type="ORF">STRTUCAR8_04039</name>
</gene>
<evidence type="ECO:0000313" key="1">
    <source>
        <dbReference type="EMBL" id="ELP63066.1"/>
    </source>
</evidence>
<keyword evidence="2" id="KW-1185">Reference proteome</keyword>
<dbReference type="Proteomes" id="UP000010931">
    <property type="component" value="Unassembled WGS sequence"/>
</dbReference>